<feature type="compositionally biased region" description="Pro residues" evidence="2">
    <location>
        <begin position="1"/>
        <end position="12"/>
    </location>
</feature>
<keyword evidence="1" id="KW-0479">Metal-binding</keyword>
<feature type="compositionally biased region" description="Polar residues" evidence="2">
    <location>
        <begin position="65"/>
        <end position="78"/>
    </location>
</feature>
<feature type="region of interest" description="Disordered" evidence="2">
    <location>
        <begin position="1"/>
        <end position="90"/>
    </location>
</feature>
<feature type="compositionally biased region" description="Polar residues" evidence="2">
    <location>
        <begin position="33"/>
        <end position="42"/>
    </location>
</feature>
<dbReference type="PROSITE" id="PS50157">
    <property type="entry name" value="ZINC_FINGER_C2H2_2"/>
    <property type="match status" value="1"/>
</dbReference>
<protein>
    <recommendedName>
        <fullName evidence="3">C2H2-type domain-containing protein</fullName>
    </recommendedName>
</protein>
<dbReference type="STRING" id="183478.A0A364ND43"/>
<dbReference type="SUPFAM" id="SSF57667">
    <property type="entry name" value="beta-beta-alpha zinc fingers"/>
    <property type="match status" value="1"/>
</dbReference>
<sequence length="339" mass="38325">MLYPDQPTPPFNSPYQQHASRPGSLLESRYPSPVQQEPQSKYPQGLGLYEVQPAFPNGLPPSPQPSESWGGQFHNGSSPGDLANPYLSGAFDHPVSRSPLPWNHTESSPRSTVSPYTREMSAFSHDGSEHAYPNGVKVDTPAWGTPAHFCADAPVDINQLPNSRQTPLTVAPERLSAAMYSYEHAYTSPAMQRYEPALYDYDHRRYERAPSEGSIRDPHARNSGQNHIFTAVQHRETRNRRHTDPATAPYRCELCPDKGFARKYNLKQHMLIHEAVRTKSNVCPFTNCRKSFAHMKQMDVLVVNILGGESTTAPVCEPRYILTQWKPPLRRDKTTWQYI</sequence>
<evidence type="ECO:0000259" key="3">
    <source>
        <dbReference type="PROSITE" id="PS50157"/>
    </source>
</evidence>
<gene>
    <name evidence="4" type="ORF">DDE83_001409</name>
</gene>
<keyword evidence="1" id="KW-0863">Zinc-finger</keyword>
<name>A0A364ND43_STELY</name>
<dbReference type="EMBL" id="QGDH01000014">
    <property type="protein sequence ID" value="RAR15172.1"/>
    <property type="molecule type" value="Genomic_DNA"/>
</dbReference>
<evidence type="ECO:0000313" key="5">
    <source>
        <dbReference type="Proteomes" id="UP000249619"/>
    </source>
</evidence>
<feature type="domain" description="C2H2-type" evidence="3">
    <location>
        <begin position="250"/>
        <end position="278"/>
    </location>
</feature>
<dbReference type="AlphaFoldDB" id="A0A364ND43"/>
<dbReference type="Proteomes" id="UP000249619">
    <property type="component" value="Unassembled WGS sequence"/>
</dbReference>
<evidence type="ECO:0000313" key="4">
    <source>
        <dbReference type="EMBL" id="RAR15172.1"/>
    </source>
</evidence>
<dbReference type="OrthoDB" id="6910977at2759"/>
<evidence type="ECO:0000256" key="2">
    <source>
        <dbReference type="SAM" id="MobiDB-lite"/>
    </source>
</evidence>
<organism evidence="4 5">
    <name type="scientific">Stemphylium lycopersici</name>
    <name type="common">Tomato gray leaf spot disease fungus</name>
    <name type="synonym">Thyrospora lycopersici</name>
    <dbReference type="NCBI Taxonomy" id="183478"/>
    <lineage>
        <taxon>Eukaryota</taxon>
        <taxon>Fungi</taxon>
        <taxon>Dikarya</taxon>
        <taxon>Ascomycota</taxon>
        <taxon>Pezizomycotina</taxon>
        <taxon>Dothideomycetes</taxon>
        <taxon>Pleosporomycetidae</taxon>
        <taxon>Pleosporales</taxon>
        <taxon>Pleosporineae</taxon>
        <taxon>Pleosporaceae</taxon>
        <taxon>Stemphylium</taxon>
    </lineage>
</organism>
<reference evidence="5" key="1">
    <citation type="submission" date="2018-05" db="EMBL/GenBank/DDBJ databases">
        <title>Draft genome sequence of Stemphylium lycopersici strain CIDEFI 213.</title>
        <authorList>
            <person name="Medina R."/>
            <person name="Franco M.E.E."/>
            <person name="Lucentini C.G."/>
            <person name="Saparrat M.C.N."/>
            <person name="Balatti P.A."/>
        </authorList>
    </citation>
    <scope>NUCLEOTIDE SEQUENCE [LARGE SCALE GENOMIC DNA]</scope>
    <source>
        <strain evidence="5">CIDEFI 213</strain>
    </source>
</reference>
<evidence type="ECO:0000256" key="1">
    <source>
        <dbReference type="PROSITE-ProRule" id="PRU00042"/>
    </source>
</evidence>
<keyword evidence="1" id="KW-0862">Zinc</keyword>
<keyword evidence="5" id="KW-1185">Reference proteome</keyword>
<dbReference type="GO" id="GO:0008270">
    <property type="term" value="F:zinc ion binding"/>
    <property type="evidence" value="ECO:0007669"/>
    <property type="project" value="UniProtKB-KW"/>
</dbReference>
<dbReference type="Gene3D" id="3.30.160.60">
    <property type="entry name" value="Classic Zinc Finger"/>
    <property type="match status" value="1"/>
</dbReference>
<proteinExistence type="predicted"/>
<dbReference type="InterPro" id="IPR036236">
    <property type="entry name" value="Znf_C2H2_sf"/>
</dbReference>
<dbReference type="SMART" id="SM00355">
    <property type="entry name" value="ZnF_C2H2"/>
    <property type="match status" value="1"/>
</dbReference>
<dbReference type="InterPro" id="IPR013087">
    <property type="entry name" value="Znf_C2H2_type"/>
</dbReference>
<accession>A0A364ND43</accession>
<comment type="caution">
    <text evidence="4">The sequence shown here is derived from an EMBL/GenBank/DDBJ whole genome shotgun (WGS) entry which is preliminary data.</text>
</comment>